<dbReference type="EMBL" id="JADNRY010000067">
    <property type="protein sequence ID" value="KAF9067883.1"/>
    <property type="molecule type" value="Genomic_DNA"/>
</dbReference>
<dbReference type="NCBIfam" id="TIGR01493">
    <property type="entry name" value="HAD-SF-IA-v2"/>
    <property type="match status" value="1"/>
</dbReference>
<reference evidence="3" key="1">
    <citation type="submission" date="2020-11" db="EMBL/GenBank/DDBJ databases">
        <authorList>
            <consortium name="DOE Joint Genome Institute"/>
            <person name="Ahrendt S."/>
            <person name="Riley R."/>
            <person name="Andreopoulos W."/>
            <person name="Labutti K."/>
            <person name="Pangilinan J."/>
            <person name="Ruiz-Duenas F.J."/>
            <person name="Barrasa J.M."/>
            <person name="Sanchez-Garcia M."/>
            <person name="Camarero S."/>
            <person name="Miyauchi S."/>
            <person name="Serrano A."/>
            <person name="Linde D."/>
            <person name="Babiker R."/>
            <person name="Drula E."/>
            <person name="Ayuso-Fernandez I."/>
            <person name="Pacheco R."/>
            <person name="Padilla G."/>
            <person name="Ferreira P."/>
            <person name="Barriuso J."/>
            <person name="Kellner H."/>
            <person name="Castanera R."/>
            <person name="Alfaro M."/>
            <person name="Ramirez L."/>
            <person name="Pisabarro A.G."/>
            <person name="Kuo A."/>
            <person name="Tritt A."/>
            <person name="Lipzen A."/>
            <person name="He G."/>
            <person name="Yan M."/>
            <person name="Ng V."/>
            <person name="Cullen D."/>
            <person name="Martin F."/>
            <person name="Rosso M.-N."/>
            <person name="Henrissat B."/>
            <person name="Hibbett D."/>
            <person name="Martinez A.T."/>
            <person name="Grigoriev I.V."/>
        </authorList>
    </citation>
    <scope>NUCLEOTIDE SEQUENCE</scope>
    <source>
        <strain evidence="3">AH 40177</strain>
    </source>
</reference>
<dbReference type="PANTHER" id="PTHR43316:SF3">
    <property type="entry name" value="HALOACID DEHALOGENASE, TYPE II (AFU_ORTHOLOGUE AFUA_2G07750)-RELATED"/>
    <property type="match status" value="1"/>
</dbReference>
<organism evidence="3 4">
    <name type="scientific">Rhodocollybia butyracea</name>
    <dbReference type="NCBI Taxonomy" id="206335"/>
    <lineage>
        <taxon>Eukaryota</taxon>
        <taxon>Fungi</taxon>
        <taxon>Dikarya</taxon>
        <taxon>Basidiomycota</taxon>
        <taxon>Agaricomycotina</taxon>
        <taxon>Agaricomycetes</taxon>
        <taxon>Agaricomycetidae</taxon>
        <taxon>Agaricales</taxon>
        <taxon>Marasmiineae</taxon>
        <taxon>Omphalotaceae</taxon>
        <taxon>Rhodocollybia</taxon>
    </lineage>
</organism>
<dbReference type="NCBIfam" id="TIGR01428">
    <property type="entry name" value="HAD_type_II"/>
    <property type="match status" value="1"/>
</dbReference>
<dbReference type="SFLD" id="SFLDG01129">
    <property type="entry name" value="C1.5:_HAD__Beta-PGM__Phosphata"/>
    <property type="match status" value="1"/>
</dbReference>
<dbReference type="Gene3D" id="1.10.150.240">
    <property type="entry name" value="Putative phosphatase, domain 2"/>
    <property type="match status" value="1"/>
</dbReference>
<evidence type="ECO:0000313" key="4">
    <source>
        <dbReference type="Proteomes" id="UP000772434"/>
    </source>
</evidence>
<dbReference type="GO" id="GO:0016791">
    <property type="term" value="F:phosphatase activity"/>
    <property type="evidence" value="ECO:0007669"/>
    <property type="project" value="UniProtKB-ARBA"/>
</dbReference>
<dbReference type="SFLD" id="SFLDS00003">
    <property type="entry name" value="Haloacid_Dehalogenase"/>
    <property type="match status" value="1"/>
</dbReference>
<dbReference type="Proteomes" id="UP000772434">
    <property type="component" value="Unassembled WGS sequence"/>
</dbReference>
<dbReference type="Gene3D" id="3.40.50.1000">
    <property type="entry name" value="HAD superfamily/HAD-like"/>
    <property type="match status" value="1"/>
</dbReference>
<evidence type="ECO:0000313" key="3">
    <source>
        <dbReference type="EMBL" id="KAF9067883.1"/>
    </source>
</evidence>
<dbReference type="GO" id="GO:0019120">
    <property type="term" value="F:hydrolase activity, acting on acid halide bonds, in C-halide compounds"/>
    <property type="evidence" value="ECO:0007669"/>
    <property type="project" value="InterPro"/>
</dbReference>
<keyword evidence="2" id="KW-0378">Hydrolase</keyword>
<dbReference type="PRINTS" id="PR00413">
    <property type="entry name" value="HADHALOGNASE"/>
</dbReference>
<evidence type="ECO:0000256" key="1">
    <source>
        <dbReference type="ARBA" id="ARBA00008106"/>
    </source>
</evidence>
<protein>
    <submittedName>
        <fullName evidence="3">HAD-like domain-containing protein</fullName>
    </submittedName>
</protein>
<dbReference type="InterPro" id="IPR006439">
    <property type="entry name" value="HAD-SF_hydro_IA"/>
</dbReference>
<dbReference type="SUPFAM" id="SSF56784">
    <property type="entry name" value="HAD-like"/>
    <property type="match status" value="1"/>
</dbReference>
<gene>
    <name evidence="3" type="ORF">BDP27DRAFT_1328201</name>
</gene>
<keyword evidence="4" id="KW-1185">Reference proteome</keyword>
<comment type="caution">
    <text evidence="3">The sequence shown here is derived from an EMBL/GenBank/DDBJ whole genome shotgun (WGS) entry which is preliminary data.</text>
</comment>
<dbReference type="InterPro" id="IPR051540">
    <property type="entry name" value="S-2-haloacid_dehalogenase"/>
</dbReference>
<sequence>MPVSGLEHVEALIFDVLGTVVDWRSSVTNELEDLGKKYSLPDTAKDWLDFANEWRTGYIDTARRIARGARGHQNLDVLHREILESLLSSPRWTHVGKVLDEDARAHLNLVWHRLKGWPDAVQGLYELKKQVILATLSNGNLRLLVDMAKYADLPWDVVFSSDMFGPYKPNPITYQGALTHLSLSDEPYKVAFVASHMFDLRAAQKLGMKTIYVPRLNEEWDELDGEVKIKADGGEVDVVVGDFVELAKLFVK</sequence>
<dbReference type="InterPro" id="IPR023198">
    <property type="entry name" value="PGP-like_dom2"/>
</dbReference>
<dbReference type="PANTHER" id="PTHR43316">
    <property type="entry name" value="HYDROLASE, HALOACID DELAHOGENASE-RELATED"/>
    <property type="match status" value="1"/>
</dbReference>
<dbReference type="AlphaFoldDB" id="A0A9P5PPZ6"/>
<dbReference type="InterPro" id="IPR036412">
    <property type="entry name" value="HAD-like_sf"/>
</dbReference>
<dbReference type="OrthoDB" id="2363873at2759"/>
<proteinExistence type="inferred from homology"/>
<evidence type="ECO:0000256" key="2">
    <source>
        <dbReference type="ARBA" id="ARBA00022801"/>
    </source>
</evidence>
<name>A0A9P5PPZ6_9AGAR</name>
<accession>A0A9P5PPZ6</accession>
<dbReference type="InterPro" id="IPR023214">
    <property type="entry name" value="HAD_sf"/>
</dbReference>
<comment type="similarity">
    <text evidence="1">Belongs to the HAD-like hydrolase superfamily. S-2-haloalkanoic acid dehalogenase family.</text>
</comment>
<dbReference type="InterPro" id="IPR006328">
    <property type="entry name" value="2-HAD"/>
</dbReference>
<dbReference type="Pfam" id="PF00702">
    <property type="entry name" value="Hydrolase"/>
    <property type="match status" value="1"/>
</dbReference>